<proteinExistence type="predicted"/>
<gene>
    <name evidence="4" type="ORF">NMN56_028665</name>
</gene>
<dbReference type="PANTHER" id="PTHR30055">
    <property type="entry name" value="HTH-TYPE TRANSCRIPTIONAL REGULATOR RUTR"/>
    <property type="match status" value="1"/>
</dbReference>
<evidence type="ECO:0000313" key="5">
    <source>
        <dbReference type="Proteomes" id="UP001214441"/>
    </source>
</evidence>
<evidence type="ECO:0000256" key="1">
    <source>
        <dbReference type="ARBA" id="ARBA00023125"/>
    </source>
</evidence>
<dbReference type="RefSeq" id="WP_274044895.1">
    <property type="nucleotide sequence ID" value="NZ_JANCPR020000033.1"/>
</dbReference>
<comment type="caution">
    <text evidence="4">The sequence shown here is derived from an EMBL/GenBank/DDBJ whole genome shotgun (WGS) entry which is preliminary data.</text>
</comment>
<reference evidence="4 5" key="1">
    <citation type="submission" date="2023-05" db="EMBL/GenBank/DDBJ databases">
        <title>Streptantibioticus silvisoli sp. nov., acidotolerant actinomycetes 1 from pine litter.</title>
        <authorList>
            <person name="Swiecimska M."/>
            <person name="Golinska P."/>
            <person name="Sangal V."/>
            <person name="Wachnowicz B."/>
            <person name="Goodfellow M."/>
        </authorList>
    </citation>
    <scope>NUCLEOTIDE SEQUENCE [LARGE SCALE GENOMIC DNA]</scope>
    <source>
        <strain evidence="4 5">DSM 42109</strain>
    </source>
</reference>
<dbReference type="Proteomes" id="UP001214441">
    <property type="component" value="Unassembled WGS sequence"/>
</dbReference>
<dbReference type="PROSITE" id="PS50977">
    <property type="entry name" value="HTH_TETR_2"/>
    <property type="match status" value="1"/>
</dbReference>
<dbReference type="EMBL" id="JANCPR020000033">
    <property type="protein sequence ID" value="MDJ1135848.1"/>
    <property type="molecule type" value="Genomic_DNA"/>
</dbReference>
<organism evidence="4 5">
    <name type="scientific">Streptomyces iconiensis</name>
    <dbReference type="NCBI Taxonomy" id="1384038"/>
    <lineage>
        <taxon>Bacteria</taxon>
        <taxon>Bacillati</taxon>
        <taxon>Actinomycetota</taxon>
        <taxon>Actinomycetes</taxon>
        <taxon>Kitasatosporales</taxon>
        <taxon>Streptomycetaceae</taxon>
        <taxon>Streptomyces</taxon>
    </lineage>
</organism>
<dbReference type="SUPFAM" id="SSF46689">
    <property type="entry name" value="Homeodomain-like"/>
    <property type="match status" value="1"/>
</dbReference>
<dbReference type="InterPro" id="IPR001647">
    <property type="entry name" value="HTH_TetR"/>
</dbReference>
<keyword evidence="5" id="KW-1185">Reference proteome</keyword>
<dbReference type="PANTHER" id="PTHR30055:SF209">
    <property type="entry name" value="POSSIBLE TRANSCRIPTIONAL REGULATORY PROTEIN (PROBABLY TETR-FAMILY)"/>
    <property type="match status" value="1"/>
</dbReference>
<dbReference type="Pfam" id="PF00440">
    <property type="entry name" value="TetR_N"/>
    <property type="match status" value="1"/>
</dbReference>
<dbReference type="InterPro" id="IPR050109">
    <property type="entry name" value="HTH-type_TetR-like_transc_reg"/>
</dbReference>
<accession>A0ABT7A3C9</accession>
<keyword evidence="1 2" id="KW-0238">DNA-binding</keyword>
<name>A0ABT7A3C9_9ACTN</name>
<feature type="DNA-binding region" description="H-T-H motif" evidence="2">
    <location>
        <begin position="38"/>
        <end position="57"/>
    </location>
</feature>
<dbReference type="Gene3D" id="1.10.357.10">
    <property type="entry name" value="Tetracycline Repressor, domain 2"/>
    <property type="match status" value="1"/>
</dbReference>
<evidence type="ECO:0000256" key="2">
    <source>
        <dbReference type="PROSITE-ProRule" id="PRU00335"/>
    </source>
</evidence>
<evidence type="ECO:0000313" key="4">
    <source>
        <dbReference type="EMBL" id="MDJ1135848.1"/>
    </source>
</evidence>
<evidence type="ECO:0000259" key="3">
    <source>
        <dbReference type="PROSITE" id="PS50977"/>
    </source>
</evidence>
<dbReference type="InterPro" id="IPR009057">
    <property type="entry name" value="Homeodomain-like_sf"/>
</dbReference>
<protein>
    <submittedName>
        <fullName evidence="4">Helix-turn-helix domain-containing protein</fullName>
    </submittedName>
</protein>
<feature type="domain" description="HTH tetR-type" evidence="3">
    <location>
        <begin position="14"/>
        <end position="75"/>
    </location>
</feature>
<sequence>MADRGVARPRADAQRNKEAVLAAADGLFARAKSAGSVSMDEVAAAAGVGKGTLFRHFGDRVGLIEALVGARITPLRDSIASGPGPLGPGTPPRERIPALLEALQRFKLDNRPLMLALEEAGRGSPYEAAHYGWWHEVLSEELAQVLGGAGQEGADEAGFAAHALLAATRADLVEQLAGREGMGAERMRASLAAYVARVLD</sequence>